<dbReference type="EMBL" id="WNXD01000002">
    <property type="protein sequence ID" value="MBB2147234.1"/>
    <property type="molecule type" value="Genomic_DNA"/>
</dbReference>
<name>A0A923E4A6_9SPHI</name>
<comment type="caution">
    <text evidence="1">The sequence shown here is derived from an EMBL/GenBank/DDBJ whole genome shotgun (WGS) entry which is preliminary data.</text>
</comment>
<proteinExistence type="predicted"/>
<protein>
    <submittedName>
        <fullName evidence="1">Uncharacterized protein</fullName>
    </submittedName>
</protein>
<sequence>MINTFIHCKKEFISGYDFVIKNISITPTKKLKLYDIDGKKVSFWNYSIMADEGVSIGDSVYKAPCAKFLYIYKKNGKGEYKEYQKLAPSGLFPYNWFCK</sequence>
<dbReference type="Proteomes" id="UP000601055">
    <property type="component" value="Unassembled WGS sequence"/>
</dbReference>
<dbReference type="AlphaFoldDB" id="A0A923E4A6"/>
<gene>
    <name evidence="1" type="ORF">GM921_17165</name>
</gene>
<evidence type="ECO:0000313" key="1">
    <source>
        <dbReference type="EMBL" id="MBB2147234.1"/>
    </source>
</evidence>
<keyword evidence="2" id="KW-1185">Reference proteome</keyword>
<evidence type="ECO:0000313" key="2">
    <source>
        <dbReference type="Proteomes" id="UP000601055"/>
    </source>
</evidence>
<reference evidence="1" key="1">
    <citation type="submission" date="2019-11" db="EMBL/GenBank/DDBJ databases">
        <title>Description of Pedobacter sp. LMG 31464T.</title>
        <authorList>
            <person name="Carlier A."/>
            <person name="Qi S."/>
            <person name="Vandamme P."/>
        </authorList>
    </citation>
    <scope>NUCLEOTIDE SEQUENCE</scope>
    <source>
        <strain evidence="1">LMG 31464</strain>
    </source>
</reference>
<dbReference type="RefSeq" id="WP_182923852.1">
    <property type="nucleotide sequence ID" value="NZ_WNXD01000002.1"/>
</dbReference>
<organism evidence="1 2">
    <name type="scientific">Pedobacter planticolens</name>
    <dbReference type="NCBI Taxonomy" id="2679964"/>
    <lineage>
        <taxon>Bacteria</taxon>
        <taxon>Pseudomonadati</taxon>
        <taxon>Bacteroidota</taxon>
        <taxon>Sphingobacteriia</taxon>
        <taxon>Sphingobacteriales</taxon>
        <taxon>Sphingobacteriaceae</taxon>
        <taxon>Pedobacter</taxon>
    </lineage>
</organism>
<accession>A0A923E4A6</accession>